<dbReference type="AlphaFoldDB" id="A0A2S1KPL4"/>
<reference evidence="1 2" key="1">
    <citation type="submission" date="2017-04" db="EMBL/GenBank/DDBJ databases">
        <title>Weissella cibaria strain m2 complete genome.</title>
        <authorList>
            <person name="Pan Q."/>
            <person name="Tan M."/>
            <person name="Yao F."/>
            <person name="Su S."/>
        </authorList>
    </citation>
    <scope>NUCLEOTIDE SEQUENCE [LARGE SCALE GENOMIC DNA]</scope>
    <source>
        <strain evidence="1 2">M2</strain>
    </source>
</reference>
<gene>
    <name evidence="1" type="ORF">B6254_0520</name>
</gene>
<accession>A0A2S1KPL4</accession>
<dbReference type="RefSeq" id="WP_159080890.1">
    <property type="nucleotide sequence ID" value="NZ_CP020928.1"/>
</dbReference>
<evidence type="ECO:0000313" key="2">
    <source>
        <dbReference type="Proteomes" id="UP000244870"/>
    </source>
</evidence>
<protein>
    <submittedName>
        <fullName evidence="1">Uncharacterized protein</fullName>
    </submittedName>
</protein>
<evidence type="ECO:0000313" key="1">
    <source>
        <dbReference type="EMBL" id="AWF94941.1"/>
    </source>
</evidence>
<dbReference type="EMBL" id="CP020928">
    <property type="protein sequence ID" value="AWF94941.1"/>
    <property type="molecule type" value="Genomic_DNA"/>
</dbReference>
<name>A0A2S1KPL4_9LACO</name>
<proteinExistence type="predicted"/>
<dbReference type="Proteomes" id="UP000244870">
    <property type="component" value="Chromosome"/>
</dbReference>
<sequence>MSNNYEDIDYKKFILVKDALLQAAEEYLYADKTSSTGEKVDRLVRLINKEYDI</sequence>
<organism evidence="1 2">
    <name type="scientific">Weissella cibaria</name>
    <dbReference type="NCBI Taxonomy" id="137591"/>
    <lineage>
        <taxon>Bacteria</taxon>
        <taxon>Bacillati</taxon>
        <taxon>Bacillota</taxon>
        <taxon>Bacilli</taxon>
        <taxon>Lactobacillales</taxon>
        <taxon>Lactobacillaceae</taxon>
        <taxon>Weissella</taxon>
    </lineage>
</organism>